<feature type="chain" id="PRO_5030704272" evidence="1">
    <location>
        <begin position="23"/>
        <end position="379"/>
    </location>
</feature>
<keyword evidence="1" id="KW-0732">Signal</keyword>
<reference evidence="2 3" key="1">
    <citation type="submission" date="2020-07" db="EMBL/GenBank/DDBJ databases">
        <title>Genomic Encyclopedia of Type Strains, Phase IV (KMG-V): Genome sequencing to study the core and pangenomes of soil and plant-associated prokaryotes.</title>
        <authorList>
            <person name="Whitman W."/>
        </authorList>
    </citation>
    <scope>NUCLEOTIDE SEQUENCE [LARGE SCALE GENOMIC DNA]</scope>
    <source>
        <strain evidence="2 3">X4EP2</strain>
    </source>
</reference>
<sequence length="379" mass="40720">MQRIATSLLLISATILPLASEAQTTIAPPTSGLIISYQYWPEQFVQYVGTELPYSMLELDVNRDTGTPLYNVVLTERATTRRIQYSNSDAIIAAAKAQGNEAHKTEIAFEPADTTNIGSISTLRLTLADGKPLQWRFVQGSDISEQGSGLTALPQVPVPVFAYREQAAVAGEGTALQIGDIVSIADVWKEISKPPYFVAYHGAYTLSAHRLMFGAGKESWTVLSAPTSLAVGSTWELGGDHDTHRTLKVEHVDGNHYIISGSDSLQPAIQFVLDATRLADTWSVGSVRYSPVKNGDKHAVTVQFGTLIGPTTSTSTVELIVGKKTSLASGTLVLSGNALDRTAVLEIKTPTWAHGKSLLEETISSNGNLTTSSHLQEQP</sequence>
<accession>A0A7Y9PHX5</accession>
<gene>
    <name evidence="2" type="ORF">HDF17_002548</name>
</gene>
<dbReference type="AlphaFoldDB" id="A0A7Y9PHX5"/>
<protein>
    <submittedName>
        <fullName evidence="2">Uncharacterized protein</fullName>
    </submittedName>
</protein>
<dbReference type="Proteomes" id="UP000589520">
    <property type="component" value="Unassembled WGS sequence"/>
</dbReference>
<evidence type="ECO:0000256" key="1">
    <source>
        <dbReference type="SAM" id="SignalP"/>
    </source>
</evidence>
<proteinExistence type="predicted"/>
<dbReference type="RefSeq" id="WP_179491480.1">
    <property type="nucleotide sequence ID" value="NZ_JACCCW010000002.1"/>
</dbReference>
<keyword evidence="3" id="KW-1185">Reference proteome</keyword>
<evidence type="ECO:0000313" key="2">
    <source>
        <dbReference type="EMBL" id="NYF80228.1"/>
    </source>
</evidence>
<organism evidence="2 3">
    <name type="scientific">Granulicella arctica</name>
    <dbReference type="NCBI Taxonomy" id="940613"/>
    <lineage>
        <taxon>Bacteria</taxon>
        <taxon>Pseudomonadati</taxon>
        <taxon>Acidobacteriota</taxon>
        <taxon>Terriglobia</taxon>
        <taxon>Terriglobales</taxon>
        <taxon>Acidobacteriaceae</taxon>
        <taxon>Granulicella</taxon>
    </lineage>
</organism>
<evidence type="ECO:0000313" key="3">
    <source>
        <dbReference type="Proteomes" id="UP000589520"/>
    </source>
</evidence>
<feature type="signal peptide" evidence="1">
    <location>
        <begin position="1"/>
        <end position="22"/>
    </location>
</feature>
<dbReference type="EMBL" id="JACCCW010000002">
    <property type="protein sequence ID" value="NYF80228.1"/>
    <property type="molecule type" value="Genomic_DNA"/>
</dbReference>
<name>A0A7Y9PHX5_9BACT</name>
<comment type="caution">
    <text evidence="2">The sequence shown here is derived from an EMBL/GenBank/DDBJ whole genome shotgun (WGS) entry which is preliminary data.</text>
</comment>